<dbReference type="SUPFAM" id="SSF46955">
    <property type="entry name" value="Putative DNA-binding domain"/>
    <property type="match status" value="1"/>
</dbReference>
<accession>A0A2S7KNB6</accession>
<evidence type="ECO:0000313" key="3">
    <source>
        <dbReference type="Proteomes" id="UP000239800"/>
    </source>
</evidence>
<dbReference type="OrthoDB" id="1097811at2"/>
<gene>
    <name evidence="2" type="ORF">BST85_03775</name>
</gene>
<keyword evidence="3" id="KW-1185">Reference proteome</keyword>
<reference evidence="2 3" key="1">
    <citation type="submission" date="2016-11" db="EMBL/GenBank/DDBJ databases">
        <title>Trade-off between light-utilization and light-protection in marine flavobacteria.</title>
        <authorList>
            <person name="Kumagai Y."/>
        </authorList>
    </citation>
    <scope>NUCLEOTIDE SEQUENCE [LARGE SCALE GENOMIC DNA]</scope>
    <source>
        <strain evidence="2 3">NBRC 107741</strain>
    </source>
</reference>
<dbReference type="EMBL" id="MQUB01000001">
    <property type="protein sequence ID" value="PQB04117.1"/>
    <property type="molecule type" value="Genomic_DNA"/>
</dbReference>
<evidence type="ECO:0000259" key="1">
    <source>
        <dbReference type="Pfam" id="PF13411"/>
    </source>
</evidence>
<name>A0A2S7KNB6_9FLAO</name>
<protein>
    <recommendedName>
        <fullName evidence="1">HTH merR-type domain-containing protein</fullName>
    </recommendedName>
</protein>
<dbReference type="Proteomes" id="UP000239800">
    <property type="component" value="Unassembled WGS sequence"/>
</dbReference>
<sequence>MNPLEKKFVEVHKKLDELLIRKKLRDEVPAMYHLFKEKEVAEIFKVNIRTIKNWRRQGLLGHVKLTAGIYYKLPDIMFLIDQHYEPAKSFE</sequence>
<dbReference type="GO" id="GO:0006355">
    <property type="term" value="P:regulation of DNA-templated transcription"/>
    <property type="evidence" value="ECO:0007669"/>
    <property type="project" value="InterPro"/>
</dbReference>
<dbReference type="GO" id="GO:0003677">
    <property type="term" value="F:DNA binding"/>
    <property type="evidence" value="ECO:0007669"/>
    <property type="project" value="InterPro"/>
</dbReference>
<organism evidence="2 3">
    <name type="scientific">Aureitalea marina</name>
    <dbReference type="NCBI Taxonomy" id="930804"/>
    <lineage>
        <taxon>Bacteria</taxon>
        <taxon>Pseudomonadati</taxon>
        <taxon>Bacteroidota</taxon>
        <taxon>Flavobacteriia</taxon>
        <taxon>Flavobacteriales</taxon>
        <taxon>Flavobacteriaceae</taxon>
        <taxon>Aureitalea</taxon>
    </lineage>
</organism>
<dbReference type="RefSeq" id="WP_104812041.1">
    <property type="nucleotide sequence ID" value="NZ_MQUB01000001.1"/>
</dbReference>
<dbReference type="AlphaFoldDB" id="A0A2S7KNB6"/>
<evidence type="ECO:0000313" key="2">
    <source>
        <dbReference type="EMBL" id="PQB04117.1"/>
    </source>
</evidence>
<proteinExistence type="predicted"/>
<dbReference type="InterPro" id="IPR009061">
    <property type="entry name" value="DNA-bd_dom_put_sf"/>
</dbReference>
<dbReference type="InterPro" id="IPR000551">
    <property type="entry name" value="MerR-type_HTH_dom"/>
</dbReference>
<dbReference type="Pfam" id="PF13411">
    <property type="entry name" value="MerR_1"/>
    <property type="match status" value="1"/>
</dbReference>
<comment type="caution">
    <text evidence="2">The sequence shown here is derived from an EMBL/GenBank/DDBJ whole genome shotgun (WGS) entry which is preliminary data.</text>
</comment>
<feature type="domain" description="HTH merR-type" evidence="1">
    <location>
        <begin position="38"/>
        <end position="71"/>
    </location>
</feature>